<comment type="similarity">
    <text evidence="1">Belongs to the ROK (NagC/XylR) family.</text>
</comment>
<dbReference type="RefSeq" id="WP_012858092.1">
    <property type="nucleotide sequence ID" value="NC_013515.1"/>
</dbReference>
<dbReference type="SUPFAM" id="SSF53067">
    <property type="entry name" value="Actin-like ATPase domain"/>
    <property type="match status" value="1"/>
</dbReference>
<keyword evidence="3" id="KW-1185">Reference proteome</keyword>
<accession>D1AW58</accession>
<dbReference type="Gene3D" id="3.30.420.40">
    <property type="match status" value="2"/>
</dbReference>
<dbReference type="AlphaFoldDB" id="D1AW58"/>
<dbReference type="KEGG" id="smf:Smon_0037"/>
<evidence type="ECO:0000313" key="2">
    <source>
        <dbReference type="EMBL" id="ACZ00534.1"/>
    </source>
</evidence>
<proteinExistence type="inferred from homology"/>
<protein>
    <submittedName>
        <fullName evidence="2">ROK family protein</fullName>
    </submittedName>
</protein>
<dbReference type="STRING" id="519441.Smon_0037"/>
<dbReference type="EMBL" id="CP001779">
    <property type="protein sequence ID" value="ACZ00534.1"/>
    <property type="molecule type" value="Genomic_DNA"/>
</dbReference>
<sequence length="317" mass="34096">MKYFVGVDLGGTNVKIGILDSEYNILTEESIKTESKRGPEDTFTRIWNKIQELFTKISVDISELEGIGFGIPGPVVNKSIVKIAANFSWGNDFNAKELFERISGKTVIVENDVRAIALGENLFGASKGYKNSIILPIGTGIAAGMIINGELISGNDGAAGEIGHISVDLNGYKCGCGLTGCLELFTSAKGIVREGIKVLKQEKKGILYETFKDDFEKLEAFHIFLEARKGDEVAEIIVDNFCNKLAYGIGVLINLVNPEIIVIAGGLAKSSDLIIAGVKKHLPKYALNMSIDIPIVKSELLDSAGVKGAASLIINKK</sequence>
<dbReference type="eggNOG" id="COG1940">
    <property type="taxonomic scope" value="Bacteria"/>
</dbReference>
<dbReference type="PANTHER" id="PTHR18964:SF149">
    <property type="entry name" value="BIFUNCTIONAL UDP-N-ACETYLGLUCOSAMINE 2-EPIMERASE_N-ACETYLMANNOSAMINE KINASE"/>
    <property type="match status" value="1"/>
</dbReference>
<name>D1AW58_STRM9</name>
<dbReference type="InterPro" id="IPR043129">
    <property type="entry name" value="ATPase_NBD"/>
</dbReference>
<dbReference type="InterPro" id="IPR000600">
    <property type="entry name" value="ROK"/>
</dbReference>
<gene>
    <name evidence="2" type="ordered locus">Smon_0037</name>
</gene>
<evidence type="ECO:0000313" key="3">
    <source>
        <dbReference type="Proteomes" id="UP000002072"/>
    </source>
</evidence>
<dbReference type="HOGENOM" id="CLU_036604_0_4_0"/>
<evidence type="ECO:0000256" key="1">
    <source>
        <dbReference type="ARBA" id="ARBA00006479"/>
    </source>
</evidence>
<dbReference type="Proteomes" id="UP000002072">
    <property type="component" value="Chromosome"/>
</dbReference>
<organism evidence="2 3">
    <name type="scientific">Streptobacillus moniliformis (strain ATCC 14647 / DSM 12112 / NCTC 10651 / 9901)</name>
    <dbReference type="NCBI Taxonomy" id="519441"/>
    <lineage>
        <taxon>Bacteria</taxon>
        <taxon>Fusobacteriati</taxon>
        <taxon>Fusobacteriota</taxon>
        <taxon>Fusobacteriia</taxon>
        <taxon>Fusobacteriales</taxon>
        <taxon>Leptotrichiaceae</taxon>
        <taxon>Streptobacillus</taxon>
    </lineage>
</organism>
<dbReference type="Pfam" id="PF00480">
    <property type="entry name" value="ROK"/>
    <property type="match status" value="1"/>
</dbReference>
<dbReference type="PANTHER" id="PTHR18964">
    <property type="entry name" value="ROK (REPRESSOR, ORF, KINASE) FAMILY"/>
    <property type="match status" value="1"/>
</dbReference>
<dbReference type="GeneID" id="29673662"/>
<dbReference type="OrthoDB" id="9810372at2"/>
<reference evidence="2 3" key="1">
    <citation type="journal article" date="2009" name="Stand. Genomic Sci.">
        <title>Complete genome sequence of Streptobacillus moniliformis type strain (9901T).</title>
        <authorList>
            <person name="Nolan M."/>
            <person name="Gronow S."/>
            <person name="Lapidus A."/>
            <person name="Ivanova N."/>
            <person name="Copeland A."/>
            <person name="Lucas S."/>
            <person name="Del Rio T.G."/>
            <person name="Chen F."/>
            <person name="Tice H."/>
            <person name="Pitluck S."/>
            <person name="Cheng J.F."/>
            <person name="Sims D."/>
            <person name="Meincke L."/>
            <person name="Bruce D."/>
            <person name="Goodwin L."/>
            <person name="Brettin T."/>
            <person name="Han C."/>
            <person name="Detter J.C."/>
            <person name="Ovchinikova G."/>
            <person name="Pati A."/>
            <person name="Mavromatis K."/>
            <person name="Mikhailova N."/>
            <person name="Chen A."/>
            <person name="Palaniappan K."/>
            <person name="Land M."/>
            <person name="Hauser L."/>
            <person name="Chang Y.J."/>
            <person name="Jeffries C.D."/>
            <person name="Rohde M."/>
            <person name="Sproer C."/>
            <person name="Goker M."/>
            <person name="Bristow J."/>
            <person name="Eisen J.A."/>
            <person name="Markowitz V."/>
            <person name="Hugenholtz P."/>
            <person name="Kyrpides N.C."/>
            <person name="Klenk H.P."/>
            <person name="Chain P."/>
        </authorList>
    </citation>
    <scope>NUCLEOTIDE SEQUENCE [LARGE SCALE GENOMIC DNA]</scope>
    <source>
        <strain evidence="3">ATCC 14647 / DSM 12112 / NCTC 10651 / 9901</strain>
    </source>
</reference>